<name>A0ABX1K6K1_9MICO</name>
<keyword evidence="2" id="KW-1185">Reference proteome</keyword>
<evidence type="ECO:0000313" key="2">
    <source>
        <dbReference type="Proteomes" id="UP001429745"/>
    </source>
</evidence>
<evidence type="ECO:0000313" key="1">
    <source>
        <dbReference type="EMBL" id="NLP82617.1"/>
    </source>
</evidence>
<dbReference type="Proteomes" id="UP001429745">
    <property type="component" value="Unassembled WGS sequence"/>
</dbReference>
<comment type="caution">
    <text evidence="1">The sequence shown here is derived from an EMBL/GenBank/DDBJ whole genome shotgun (WGS) entry which is preliminary data.</text>
</comment>
<reference evidence="1 2" key="1">
    <citation type="submission" date="2020-04" db="EMBL/GenBank/DDBJ databases">
        <title>CFH 90308 Microbacterium sp.</title>
        <authorList>
            <person name="Nie G."/>
            <person name="Ming H."/>
            <person name="Xia T."/>
        </authorList>
    </citation>
    <scope>NUCLEOTIDE SEQUENCE [LARGE SCALE GENOMIC DNA]</scope>
    <source>
        <strain evidence="1 2">CFH 90308</strain>
    </source>
</reference>
<accession>A0ABX1K6K1</accession>
<dbReference type="RefSeq" id="WP_168911108.1">
    <property type="nucleotide sequence ID" value="NZ_JABACI010000001.1"/>
</dbReference>
<proteinExistence type="predicted"/>
<dbReference type="EMBL" id="JABACI010000001">
    <property type="protein sequence ID" value="NLP82617.1"/>
    <property type="molecule type" value="Genomic_DNA"/>
</dbReference>
<protein>
    <submittedName>
        <fullName evidence="1">Uncharacterized protein</fullName>
    </submittedName>
</protein>
<gene>
    <name evidence="1" type="ORF">HF576_02025</name>
</gene>
<organism evidence="1 2">
    <name type="scientific">Microbacterium salsuginis</name>
    <dbReference type="NCBI Taxonomy" id="2722803"/>
    <lineage>
        <taxon>Bacteria</taxon>
        <taxon>Bacillati</taxon>
        <taxon>Actinomycetota</taxon>
        <taxon>Actinomycetes</taxon>
        <taxon>Micrococcales</taxon>
        <taxon>Microbacteriaceae</taxon>
        <taxon>Microbacterium</taxon>
    </lineage>
</organism>
<sequence>MAKNVAHLYIGEGESQSRFDFSDPHKWEAVRSQLENIATGKLPAPLRLERAGTGGTVTFLITHASTVSWVELPD</sequence>